<dbReference type="AlphaFoldDB" id="A0A8D9EQM8"/>
<organism evidence="2">
    <name type="scientific">Cacopsylla melanoneura</name>
    <dbReference type="NCBI Taxonomy" id="428564"/>
    <lineage>
        <taxon>Eukaryota</taxon>
        <taxon>Metazoa</taxon>
        <taxon>Ecdysozoa</taxon>
        <taxon>Arthropoda</taxon>
        <taxon>Hexapoda</taxon>
        <taxon>Insecta</taxon>
        <taxon>Pterygota</taxon>
        <taxon>Neoptera</taxon>
        <taxon>Paraneoptera</taxon>
        <taxon>Hemiptera</taxon>
        <taxon>Sternorrhyncha</taxon>
        <taxon>Psylloidea</taxon>
        <taxon>Psyllidae</taxon>
        <taxon>Psyllinae</taxon>
        <taxon>Cacopsylla</taxon>
    </lineage>
</organism>
<protein>
    <submittedName>
        <fullName evidence="2">Uncharacterized protein</fullName>
    </submittedName>
</protein>
<dbReference type="EMBL" id="HBUF01561032">
    <property type="protein sequence ID" value="CAG6762356.1"/>
    <property type="molecule type" value="Transcribed_RNA"/>
</dbReference>
<sequence>MYFFVFRKCQAAPYIILLSRYIMKPSTLYELKYAPLMNFINKECMCSTNRKGGEIPRGKMRKKVHFLIFSKEKNLRRCKNRIKLQHWRWEKCRRRRRKTRGGGGRGGGRGRGEVEGMETKNKERSPKNSKTT</sequence>
<evidence type="ECO:0000256" key="1">
    <source>
        <dbReference type="SAM" id="MobiDB-lite"/>
    </source>
</evidence>
<name>A0A8D9EQM8_9HEMI</name>
<evidence type="ECO:0000313" key="2">
    <source>
        <dbReference type="EMBL" id="CAG6762356.1"/>
    </source>
</evidence>
<reference evidence="2" key="1">
    <citation type="submission" date="2021-05" db="EMBL/GenBank/DDBJ databases">
        <authorList>
            <person name="Alioto T."/>
            <person name="Alioto T."/>
            <person name="Gomez Garrido J."/>
        </authorList>
    </citation>
    <scope>NUCLEOTIDE SEQUENCE</scope>
</reference>
<accession>A0A8D9EQM8</accession>
<proteinExistence type="predicted"/>
<feature type="compositionally biased region" description="Basic and acidic residues" evidence="1">
    <location>
        <begin position="110"/>
        <end position="126"/>
    </location>
</feature>
<feature type="region of interest" description="Disordered" evidence="1">
    <location>
        <begin position="93"/>
        <end position="132"/>
    </location>
</feature>